<comment type="caution">
    <text evidence="2">The sequence shown here is derived from an EMBL/GenBank/DDBJ whole genome shotgun (WGS) entry which is preliminary data.</text>
</comment>
<proteinExistence type="predicted"/>
<feature type="transmembrane region" description="Helical" evidence="1">
    <location>
        <begin position="75"/>
        <end position="96"/>
    </location>
</feature>
<sequence length="98" mass="10559">MSLILKRPSAWVPIALSLAMLAFILILLGVYGVPTPDPNADEGTAAHLFQLWLVLEIFLVAFFAIKWLPRAPGPAFLVLVVQIAAALAACAPVFLLHL</sequence>
<gene>
    <name evidence="2" type="ORF">A2943_02450</name>
</gene>
<dbReference type="AlphaFoldDB" id="A0A1F4XGL5"/>
<dbReference type="Proteomes" id="UP000176185">
    <property type="component" value="Unassembled WGS sequence"/>
</dbReference>
<evidence type="ECO:0000256" key="1">
    <source>
        <dbReference type="SAM" id="Phobius"/>
    </source>
</evidence>
<reference evidence="2 3" key="1">
    <citation type="journal article" date="2016" name="Nat. Commun.">
        <title>Thousands of microbial genomes shed light on interconnected biogeochemical processes in an aquifer system.</title>
        <authorList>
            <person name="Anantharaman K."/>
            <person name="Brown C.T."/>
            <person name="Hug L.A."/>
            <person name="Sharon I."/>
            <person name="Castelle C.J."/>
            <person name="Probst A.J."/>
            <person name="Thomas B.C."/>
            <person name="Singh A."/>
            <person name="Wilkins M.J."/>
            <person name="Karaoz U."/>
            <person name="Brodie E.L."/>
            <person name="Williams K.H."/>
            <person name="Hubbard S.S."/>
            <person name="Banfield J.F."/>
        </authorList>
    </citation>
    <scope>NUCLEOTIDE SEQUENCE [LARGE SCALE GENOMIC DNA]</scope>
</reference>
<feature type="transmembrane region" description="Helical" evidence="1">
    <location>
        <begin position="45"/>
        <end position="68"/>
    </location>
</feature>
<protein>
    <submittedName>
        <fullName evidence="2">Uncharacterized protein</fullName>
    </submittedName>
</protein>
<evidence type="ECO:0000313" key="2">
    <source>
        <dbReference type="EMBL" id="OGC80724.1"/>
    </source>
</evidence>
<organism evidence="2 3">
    <name type="scientific">Candidatus Adlerbacteria bacterium RIFCSPLOWO2_01_FULL_51_16</name>
    <dbReference type="NCBI Taxonomy" id="1797243"/>
    <lineage>
        <taxon>Bacteria</taxon>
        <taxon>Candidatus Adleribacteriota</taxon>
    </lineage>
</organism>
<keyword evidence="1" id="KW-0812">Transmembrane</keyword>
<keyword evidence="1" id="KW-1133">Transmembrane helix</keyword>
<name>A0A1F4XGL5_9BACT</name>
<keyword evidence="1" id="KW-0472">Membrane</keyword>
<evidence type="ECO:0000313" key="3">
    <source>
        <dbReference type="Proteomes" id="UP000176185"/>
    </source>
</evidence>
<accession>A0A1F4XGL5</accession>
<dbReference type="STRING" id="1797243.A2943_02450"/>
<feature type="transmembrane region" description="Helical" evidence="1">
    <location>
        <begin position="12"/>
        <end position="33"/>
    </location>
</feature>
<dbReference type="EMBL" id="MEWX01000014">
    <property type="protein sequence ID" value="OGC80724.1"/>
    <property type="molecule type" value="Genomic_DNA"/>
</dbReference>